<dbReference type="InterPro" id="IPR025127">
    <property type="entry name" value="DUF4054"/>
</dbReference>
<dbReference type="RefSeq" id="WP_097727126.1">
    <property type="nucleotide sequence ID" value="NZ_JAXABJ010000012.1"/>
</dbReference>
<name>A0AAW9EPN7_9ENTR</name>
<organism evidence="1 2">
    <name type="scientific">Citrobacter portucalensis</name>
    <dbReference type="NCBI Taxonomy" id="1639133"/>
    <lineage>
        <taxon>Bacteria</taxon>
        <taxon>Pseudomonadati</taxon>
        <taxon>Pseudomonadota</taxon>
        <taxon>Gammaproteobacteria</taxon>
        <taxon>Enterobacterales</taxon>
        <taxon>Enterobacteriaceae</taxon>
        <taxon>Citrobacter</taxon>
        <taxon>Citrobacter freundii complex</taxon>
    </lineage>
</organism>
<dbReference type="EMBL" id="JAXABJ010000012">
    <property type="protein sequence ID" value="MDX7149458.1"/>
    <property type="molecule type" value="Genomic_DNA"/>
</dbReference>
<evidence type="ECO:0000313" key="1">
    <source>
        <dbReference type="EMBL" id="MDX7149458.1"/>
    </source>
</evidence>
<dbReference type="Pfam" id="PF13262">
    <property type="entry name" value="DUF4054"/>
    <property type="match status" value="1"/>
</dbReference>
<accession>A0AAW9EPN7</accession>
<comment type="caution">
    <text evidence="1">The sequence shown here is derived from an EMBL/GenBank/DDBJ whole genome shotgun (WGS) entry which is preliminary data.</text>
</comment>
<protein>
    <submittedName>
        <fullName evidence="1">DUF4054 domain-containing protein</fullName>
    </submittedName>
</protein>
<proteinExistence type="predicted"/>
<reference evidence="1" key="1">
    <citation type="submission" date="2023-11" db="EMBL/GenBank/DDBJ databases">
        <title>Detection of rare carbapenemases in Enterobacterales - comparison of two colorimetric and two CIM-based carbapenemase assays.</title>
        <authorList>
            <person name="Schaffarczyk L."/>
            <person name="Noster J."/>
            <person name="Stelzer Y."/>
            <person name="Sattler J."/>
            <person name="Gatermann S."/>
            <person name="Hamprecht A."/>
        </authorList>
    </citation>
    <scope>NUCLEOTIDE SEQUENCE</scope>
    <source>
        <strain evidence="1">CIM-Carb-133</strain>
    </source>
</reference>
<dbReference type="Proteomes" id="UP001271725">
    <property type="component" value="Unassembled WGS sequence"/>
</dbReference>
<sequence length="136" mass="14774">MPKNSLLPTSDQFRADFPEFADKTKYPDASVNFYLNQADCLLNQDVFGCQFVYLAELFTAHYTELRGKAIAGAAASGGVNSSGGGVLTSKSVDKVSASYDVSGVIDPDAGFWNNTGYGREFYWWWSMSGAGGRQLL</sequence>
<dbReference type="AlphaFoldDB" id="A0AAW9EPN7"/>
<gene>
    <name evidence="1" type="ORF">SJ265_16875</name>
</gene>
<evidence type="ECO:0000313" key="2">
    <source>
        <dbReference type="Proteomes" id="UP001271725"/>
    </source>
</evidence>